<gene>
    <name evidence="1" type="ORF">KUCAC02_031153</name>
</gene>
<name>A0ACB9XL17_CHAAC</name>
<dbReference type="Proteomes" id="UP001057452">
    <property type="component" value="Chromosome 5"/>
</dbReference>
<feature type="non-terminal residue" evidence="1">
    <location>
        <position position="1"/>
    </location>
</feature>
<evidence type="ECO:0000313" key="2">
    <source>
        <dbReference type="Proteomes" id="UP001057452"/>
    </source>
</evidence>
<dbReference type="EMBL" id="CM043789">
    <property type="protein sequence ID" value="KAI4827782.1"/>
    <property type="molecule type" value="Genomic_DNA"/>
</dbReference>
<proteinExistence type="predicted"/>
<organism evidence="1 2">
    <name type="scientific">Chaenocephalus aceratus</name>
    <name type="common">Blackfin icefish</name>
    <name type="synonym">Chaenichthys aceratus</name>
    <dbReference type="NCBI Taxonomy" id="36190"/>
    <lineage>
        <taxon>Eukaryota</taxon>
        <taxon>Metazoa</taxon>
        <taxon>Chordata</taxon>
        <taxon>Craniata</taxon>
        <taxon>Vertebrata</taxon>
        <taxon>Euteleostomi</taxon>
        <taxon>Actinopterygii</taxon>
        <taxon>Neopterygii</taxon>
        <taxon>Teleostei</taxon>
        <taxon>Neoteleostei</taxon>
        <taxon>Acanthomorphata</taxon>
        <taxon>Eupercaria</taxon>
        <taxon>Perciformes</taxon>
        <taxon>Notothenioidei</taxon>
        <taxon>Channichthyidae</taxon>
        <taxon>Chaenocephalus</taxon>
    </lineage>
</organism>
<keyword evidence="2" id="KW-1185">Reference proteome</keyword>
<feature type="non-terminal residue" evidence="1">
    <location>
        <position position="87"/>
    </location>
</feature>
<accession>A0ACB9XL17</accession>
<protein>
    <submittedName>
        <fullName evidence="1">Uncharacterized protein</fullName>
    </submittedName>
</protein>
<reference evidence="1" key="1">
    <citation type="submission" date="2022-05" db="EMBL/GenBank/DDBJ databases">
        <title>Chromosome-level genome of Chaenocephalus aceratus.</title>
        <authorList>
            <person name="Park H."/>
        </authorList>
    </citation>
    <scope>NUCLEOTIDE SEQUENCE</scope>
    <source>
        <strain evidence="1">KU_202001</strain>
    </source>
</reference>
<comment type="caution">
    <text evidence="1">The sequence shown here is derived from an EMBL/GenBank/DDBJ whole genome shotgun (WGS) entry which is preliminary data.</text>
</comment>
<evidence type="ECO:0000313" key="1">
    <source>
        <dbReference type="EMBL" id="KAI4827782.1"/>
    </source>
</evidence>
<sequence>YAGCTDKWIDEQAECCDACNINHIQCMGRVSSSVHQLESALASGVGCVILRSIIPYKSDSLFAGAVLPWNQLSHVVEHPGWVVFCVG</sequence>